<gene>
    <name evidence="2" type="ORF">SOO65_01995</name>
</gene>
<organism evidence="2 3">
    <name type="scientific">Peredibacter starrii</name>
    <dbReference type="NCBI Taxonomy" id="28202"/>
    <lineage>
        <taxon>Bacteria</taxon>
        <taxon>Pseudomonadati</taxon>
        <taxon>Bdellovibrionota</taxon>
        <taxon>Bacteriovoracia</taxon>
        <taxon>Bacteriovoracales</taxon>
        <taxon>Bacteriovoracaceae</taxon>
        <taxon>Peredibacter</taxon>
    </lineage>
</organism>
<feature type="binding site" evidence="1">
    <location>
        <position position="74"/>
    </location>
    <ligand>
        <name>Mg(2+)</name>
        <dbReference type="ChEBI" id="CHEBI:18420"/>
        <label>1</label>
        <note>catalytic</note>
    </ligand>
</feature>
<dbReference type="GO" id="GO:0046872">
    <property type="term" value="F:metal ion binding"/>
    <property type="evidence" value="ECO:0007669"/>
    <property type="project" value="UniProtKB-KW"/>
</dbReference>
<dbReference type="AlphaFoldDB" id="A0AAX4HQN0"/>
<dbReference type="Proteomes" id="UP001324634">
    <property type="component" value="Chromosome"/>
</dbReference>
<protein>
    <submittedName>
        <fullName evidence="2">Inositol monophosphatase family protein</fullName>
    </submittedName>
</protein>
<dbReference type="EMBL" id="CP139487">
    <property type="protein sequence ID" value="WPU65510.1"/>
    <property type="molecule type" value="Genomic_DNA"/>
</dbReference>
<dbReference type="GO" id="GO:0007165">
    <property type="term" value="P:signal transduction"/>
    <property type="evidence" value="ECO:0007669"/>
    <property type="project" value="TreeGrafter"/>
</dbReference>
<evidence type="ECO:0000313" key="2">
    <source>
        <dbReference type="EMBL" id="WPU65510.1"/>
    </source>
</evidence>
<evidence type="ECO:0000313" key="3">
    <source>
        <dbReference type="Proteomes" id="UP001324634"/>
    </source>
</evidence>
<dbReference type="KEGG" id="psti:SOO65_01995"/>
<dbReference type="Gene3D" id="3.40.190.80">
    <property type="match status" value="1"/>
</dbReference>
<dbReference type="GO" id="GO:0006020">
    <property type="term" value="P:inositol metabolic process"/>
    <property type="evidence" value="ECO:0007669"/>
    <property type="project" value="TreeGrafter"/>
</dbReference>
<name>A0AAX4HQN0_9BACT</name>
<proteinExistence type="predicted"/>
<dbReference type="Gene3D" id="3.30.540.10">
    <property type="entry name" value="Fructose-1,6-Bisphosphatase, subunit A, domain 1"/>
    <property type="match status" value="1"/>
</dbReference>
<accession>A0AAX4HQN0</accession>
<dbReference type="PANTHER" id="PTHR20854">
    <property type="entry name" value="INOSITOL MONOPHOSPHATASE"/>
    <property type="match status" value="1"/>
</dbReference>
<reference evidence="2 3" key="1">
    <citation type="submission" date="2023-11" db="EMBL/GenBank/DDBJ databases">
        <title>Peredibacter starrii A3.12.</title>
        <authorList>
            <person name="Mitchell R.J."/>
        </authorList>
    </citation>
    <scope>NUCLEOTIDE SEQUENCE [LARGE SCALE GENOMIC DNA]</scope>
    <source>
        <strain evidence="2 3">A3.12</strain>
    </source>
</reference>
<feature type="binding site" evidence="1">
    <location>
        <position position="76"/>
    </location>
    <ligand>
        <name>Mg(2+)</name>
        <dbReference type="ChEBI" id="CHEBI:18420"/>
        <label>1</label>
        <note>catalytic</note>
    </ligand>
</feature>
<sequence>MAKIMVAELSAINELVKRYPKADIQFKQDGSPVTELDLFLSSHVELLMEEHFKGVTFYSEEKFSDWGFPLLALDPLDGTREYIEGRPEWALSIGLFKTDKFEGEGWVYNPVTQELFDAPAKIEFPKKSTYRGEVSRSEWKQGLFTNKFTERFELQAVGSIAYKLGRLAYGKCDYVVSLRPKNIWDIAGGTLLCEQAGFKFYSQGKEVKDVRKLYEPPLIWCHEKLFSELSKIYP</sequence>
<dbReference type="PANTHER" id="PTHR20854:SF4">
    <property type="entry name" value="INOSITOL-1-MONOPHOSPHATASE-RELATED"/>
    <property type="match status" value="1"/>
</dbReference>
<keyword evidence="1" id="KW-0460">Magnesium</keyword>
<evidence type="ECO:0000256" key="1">
    <source>
        <dbReference type="PIRSR" id="PIRSR600760-2"/>
    </source>
</evidence>
<feature type="binding site" evidence="1">
    <location>
        <position position="185"/>
    </location>
    <ligand>
        <name>Mg(2+)</name>
        <dbReference type="ChEBI" id="CHEBI:18420"/>
        <label>1</label>
        <note>catalytic</note>
    </ligand>
</feature>
<feature type="binding site" evidence="1">
    <location>
        <position position="60"/>
    </location>
    <ligand>
        <name>Mg(2+)</name>
        <dbReference type="ChEBI" id="CHEBI:18420"/>
        <label>1</label>
        <note>catalytic</note>
    </ligand>
</feature>
<dbReference type="RefSeq" id="WP_321396118.1">
    <property type="nucleotide sequence ID" value="NZ_CP139487.1"/>
</dbReference>
<feature type="binding site" evidence="1">
    <location>
        <position position="77"/>
    </location>
    <ligand>
        <name>Mg(2+)</name>
        <dbReference type="ChEBI" id="CHEBI:18420"/>
        <label>1</label>
        <note>catalytic</note>
    </ligand>
</feature>
<comment type="cofactor">
    <cofactor evidence="1">
        <name>Mg(2+)</name>
        <dbReference type="ChEBI" id="CHEBI:18420"/>
    </cofactor>
</comment>
<dbReference type="SUPFAM" id="SSF56655">
    <property type="entry name" value="Carbohydrate phosphatase"/>
    <property type="match status" value="1"/>
</dbReference>
<dbReference type="InterPro" id="IPR000760">
    <property type="entry name" value="Inositol_monophosphatase-like"/>
</dbReference>
<dbReference type="GO" id="GO:0008934">
    <property type="term" value="F:inositol monophosphate 1-phosphatase activity"/>
    <property type="evidence" value="ECO:0007669"/>
    <property type="project" value="TreeGrafter"/>
</dbReference>
<keyword evidence="3" id="KW-1185">Reference proteome</keyword>
<dbReference type="Pfam" id="PF00459">
    <property type="entry name" value="Inositol_P"/>
    <property type="match status" value="2"/>
</dbReference>
<keyword evidence="1" id="KW-0479">Metal-binding</keyword>